<sequence>MEFNQHIKLAEQLLKQNKCVIYQIFEKGIMAVFDKKETRTSIVCSAEEDGLMVSISVNGRANLKISQKFIQKIFGKRYAVERHLNKIDGQQANYFKLTVLRA</sequence>
<proteinExistence type="predicted"/>
<evidence type="ECO:0000313" key="2">
    <source>
        <dbReference type="Proteomes" id="UP000294702"/>
    </source>
</evidence>
<dbReference type="AlphaFoldDB" id="A0A4R1FRS6"/>
<accession>A0A4R1FRS6</accession>
<protein>
    <submittedName>
        <fullName evidence="1">Uncharacterized protein</fullName>
    </submittedName>
</protein>
<comment type="caution">
    <text evidence="1">The sequence shown here is derived from an EMBL/GenBank/DDBJ whole genome shotgun (WGS) entry which is preliminary data.</text>
</comment>
<reference evidence="1 2" key="1">
    <citation type="submission" date="2019-03" db="EMBL/GenBank/DDBJ databases">
        <title>Genomic Encyclopedia of Type Strains, Phase IV (KMG-IV): sequencing the most valuable type-strain genomes for metagenomic binning, comparative biology and taxonomic classification.</title>
        <authorList>
            <person name="Goeker M."/>
        </authorList>
    </citation>
    <scope>NUCLEOTIDE SEQUENCE [LARGE SCALE GENOMIC DNA]</scope>
    <source>
        <strain evidence="1 2">DSM 15534</strain>
    </source>
</reference>
<keyword evidence="2" id="KW-1185">Reference proteome</keyword>
<evidence type="ECO:0000313" key="1">
    <source>
        <dbReference type="EMBL" id="TCJ96169.1"/>
    </source>
</evidence>
<name>A0A4R1FRS6_9PAST</name>
<gene>
    <name evidence="1" type="ORF">EV694_1721</name>
</gene>
<dbReference type="Proteomes" id="UP000294702">
    <property type="component" value="Unassembled WGS sequence"/>
</dbReference>
<dbReference type="RefSeq" id="WP_132691468.1">
    <property type="nucleotide sequence ID" value="NZ_SMFT01000004.1"/>
</dbReference>
<dbReference type="EMBL" id="SMFT01000004">
    <property type="protein sequence ID" value="TCJ96169.1"/>
    <property type="molecule type" value="Genomic_DNA"/>
</dbReference>
<organism evidence="1 2">
    <name type="scientific">Volucribacter psittacicida</name>
    <dbReference type="NCBI Taxonomy" id="203482"/>
    <lineage>
        <taxon>Bacteria</taxon>
        <taxon>Pseudomonadati</taxon>
        <taxon>Pseudomonadota</taxon>
        <taxon>Gammaproteobacteria</taxon>
        <taxon>Pasteurellales</taxon>
        <taxon>Pasteurellaceae</taxon>
        <taxon>Volucribacter</taxon>
    </lineage>
</organism>